<dbReference type="OrthoDB" id="312630at2157"/>
<sequence length="257" mass="28694">MNRRLVLGVIAVCLLVGLAGCSMFFGDISDEELDQEQEYDDLRDSDADVAIDIESGGLFSSGEFRAVYDLEEREEIALYRSNIHADEPLDIRAVRYWDSDGTEITGSELEVDQGQEHTVVTLPDENGTLAFTGDAGRHTFDLPAYVEGSYEVTLPPGYRSSAFLFGEVTPGGYERDVVDDQEHLTWEEVDSTLALQYYQTRDIPIFLGLVTVVSVIGGIGIAYYYRKVKRLKEQREELGLDIDIDDDDNDGPPPGMR</sequence>
<dbReference type="Pfam" id="PF19119">
    <property type="entry name" value="DUF5803"/>
    <property type="match status" value="1"/>
</dbReference>
<dbReference type="EMBL" id="FNWL01000001">
    <property type="protein sequence ID" value="SEH12211.1"/>
    <property type="molecule type" value="Genomic_DNA"/>
</dbReference>
<keyword evidence="1" id="KW-0472">Membrane</keyword>
<protein>
    <submittedName>
        <fullName evidence="2">Uncharacterized protein</fullName>
    </submittedName>
</protein>
<evidence type="ECO:0000313" key="3">
    <source>
        <dbReference type="Proteomes" id="UP000199112"/>
    </source>
</evidence>
<dbReference type="Proteomes" id="UP000199112">
    <property type="component" value="Unassembled WGS sequence"/>
</dbReference>
<keyword evidence="1" id="KW-0812">Transmembrane</keyword>
<proteinExistence type="predicted"/>
<dbReference type="PROSITE" id="PS51257">
    <property type="entry name" value="PROKAR_LIPOPROTEIN"/>
    <property type="match status" value="1"/>
</dbReference>
<dbReference type="AlphaFoldDB" id="A0A1H6FMS1"/>
<evidence type="ECO:0000313" key="2">
    <source>
        <dbReference type="EMBL" id="SEH12211.1"/>
    </source>
</evidence>
<organism evidence="2 3">
    <name type="scientific">Natronorubrum sediminis</name>
    <dbReference type="NCBI Taxonomy" id="640943"/>
    <lineage>
        <taxon>Archaea</taxon>
        <taxon>Methanobacteriati</taxon>
        <taxon>Methanobacteriota</taxon>
        <taxon>Stenosarchaea group</taxon>
        <taxon>Halobacteria</taxon>
        <taxon>Halobacteriales</taxon>
        <taxon>Natrialbaceae</taxon>
        <taxon>Natronorubrum</taxon>
    </lineage>
</organism>
<dbReference type="RefSeq" id="WP_090505177.1">
    <property type="nucleotide sequence ID" value="NZ_FNWL01000001.1"/>
</dbReference>
<keyword evidence="3" id="KW-1185">Reference proteome</keyword>
<accession>A0A1H6FMS1</accession>
<gene>
    <name evidence="2" type="ORF">SAMN04487967_0705</name>
</gene>
<evidence type="ECO:0000256" key="1">
    <source>
        <dbReference type="SAM" id="Phobius"/>
    </source>
</evidence>
<reference evidence="3" key="1">
    <citation type="submission" date="2016-10" db="EMBL/GenBank/DDBJ databases">
        <authorList>
            <person name="Varghese N."/>
            <person name="Submissions S."/>
        </authorList>
    </citation>
    <scope>NUCLEOTIDE SEQUENCE [LARGE SCALE GENOMIC DNA]</scope>
    <source>
        <strain evidence="3">CGMCC 1.8981</strain>
    </source>
</reference>
<keyword evidence="1" id="KW-1133">Transmembrane helix</keyword>
<dbReference type="InterPro" id="IPR043826">
    <property type="entry name" value="DUF5803"/>
</dbReference>
<feature type="transmembrane region" description="Helical" evidence="1">
    <location>
        <begin position="205"/>
        <end position="225"/>
    </location>
</feature>
<name>A0A1H6FMS1_9EURY</name>